<organism evidence="2 3">
    <name type="scientific">Phaseolus coccineus</name>
    <name type="common">Scarlet runner bean</name>
    <name type="synonym">Phaseolus multiflorus</name>
    <dbReference type="NCBI Taxonomy" id="3886"/>
    <lineage>
        <taxon>Eukaryota</taxon>
        <taxon>Viridiplantae</taxon>
        <taxon>Streptophyta</taxon>
        <taxon>Embryophyta</taxon>
        <taxon>Tracheophyta</taxon>
        <taxon>Spermatophyta</taxon>
        <taxon>Magnoliopsida</taxon>
        <taxon>eudicotyledons</taxon>
        <taxon>Gunneridae</taxon>
        <taxon>Pentapetalae</taxon>
        <taxon>rosids</taxon>
        <taxon>fabids</taxon>
        <taxon>Fabales</taxon>
        <taxon>Fabaceae</taxon>
        <taxon>Papilionoideae</taxon>
        <taxon>50 kb inversion clade</taxon>
        <taxon>NPAAA clade</taxon>
        <taxon>indigoferoid/millettioid clade</taxon>
        <taxon>Phaseoleae</taxon>
        <taxon>Phaseolus</taxon>
    </lineage>
</organism>
<dbReference type="AlphaFoldDB" id="A0AAN9LSL9"/>
<evidence type="ECO:0000313" key="3">
    <source>
        <dbReference type="Proteomes" id="UP001374584"/>
    </source>
</evidence>
<reference evidence="2 3" key="1">
    <citation type="submission" date="2024-01" db="EMBL/GenBank/DDBJ databases">
        <title>The genomes of 5 underutilized Papilionoideae crops provide insights into root nodulation and disease resistanc.</title>
        <authorList>
            <person name="Jiang F."/>
        </authorList>
    </citation>
    <scope>NUCLEOTIDE SEQUENCE [LARGE SCALE GENOMIC DNA]</scope>
    <source>
        <strain evidence="2">JINMINGXINNONG_FW02</strain>
        <tissue evidence="2">Leaves</tissue>
    </source>
</reference>
<feature type="region of interest" description="Disordered" evidence="1">
    <location>
        <begin position="54"/>
        <end position="175"/>
    </location>
</feature>
<dbReference type="EMBL" id="JAYMYR010000009">
    <property type="protein sequence ID" value="KAK7341006.1"/>
    <property type="molecule type" value="Genomic_DNA"/>
</dbReference>
<gene>
    <name evidence="2" type="ORF">VNO80_23930</name>
</gene>
<name>A0AAN9LSL9_PHACN</name>
<comment type="caution">
    <text evidence="2">The sequence shown here is derived from an EMBL/GenBank/DDBJ whole genome shotgun (WGS) entry which is preliminary data.</text>
</comment>
<feature type="compositionally biased region" description="Pro residues" evidence="1">
    <location>
        <begin position="142"/>
        <end position="175"/>
    </location>
</feature>
<evidence type="ECO:0000313" key="2">
    <source>
        <dbReference type="EMBL" id="KAK7341006.1"/>
    </source>
</evidence>
<feature type="compositionally biased region" description="Pro residues" evidence="1">
    <location>
        <begin position="108"/>
        <end position="126"/>
    </location>
</feature>
<protein>
    <submittedName>
        <fullName evidence="2">Uncharacterized protein</fullName>
    </submittedName>
</protein>
<feature type="compositionally biased region" description="Pro residues" evidence="1">
    <location>
        <begin position="65"/>
        <end position="83"/>
    </location>
</feature>
<dbReference type="PRINTS" id="PR01217">
    <property type="entry name" value="PRICHEXTENSN"/>
</dbReference>
<keyword evidence="3" id="KW-1185">Reference proteome</keyword>
<evidence type="ECO:0000256" key="1">
    <source>
        <dbReference type="SAM" id="MobiDB-lite"/>
    </source>
</evidence>
<proteinExistence type="predicted"/>
<accession>A0AAN9LSL9</accession>
<sequence length="175" mass="18722">MSSSLSTFISSSLSQTLKITTLIIPLSPQTLFTSKSPSSSIFLTNTTKITMFNPHPNQIPEYPQRAPPEVPSLPKIQPSPVPTEQPVFPTRDPETDPIIPPEIVTDPAPGPYPNPKPDAPKPPLTPPGIDTPLPKPPEKVPQSPPEVDPPRPPEIVPPPSTPPDITPPTGPSIFA</sequence>
<dbReference type="Proteomes" id="UP001374584">
    <property type="component" value="Unassembled WGS sequence"/>
</dbReference>